<feature type="non-terminal residue" evidence="1">
    <location>
        <position position="15"/>
    </location>
</feature>
<protein>
    <submittedName>
        <fullName evidence="1">Uncharacterized protein</fullName>
    </submittedName>
</protein>
<evidence type="ECO:0000313" key="1">
    <source>
        <dbReference type="EMBL" id="ETE56357.1"/>
    </source>
</evidence>
<comment type="caution">
    <text evidence="1">The sequence shown here is derived from an EMBL/GenBank/DDBJ whole genome shotgun (WGS) entry which is preliminary data.</text>
</comment>
<reference evidence="1 2" key="1">
    <citation type="journal article" date="2013" name="Proc. Natl. Acad. Sci. U.S.A.">
        <title>The king cobra genome reveals dynamic gene evolution and adaptation in the snake venom system.</title>
        <authorList>
            <person name="Vonk F.J."/>
            <person name="Casewell N.R."/>
            <person name="Henkel C.V."/>
            <person name="Heimberg A.M."/>
            <person name="Jansen H.J."/>
            <person name="McCleary R.J."/>
            <person name="Kerkkamp H.M."/>
            <person name="Vos R.A."/>
            <person name="Guerreiro I."/>
            <person name="Calvete J.J."/>
            <person name="Wuster W."/>
            <person name="Woods A.E."/>
            <person name="Logan J.M."/>
            <person name="Harrison R.A."/>
            <person name="Castoe T.A."/>
            <person name="de Koning A.P."/>
            <person name="Pollock D.D."/>
            <person name="Yandell M."/>
            <person name="Calderon D."/>
            <person name="Renjifo C."/>
            <person name="Currier R.B."/>
            <person name="Salgado D."/>
            <person name="Pla D."/>
            <person name="Sanz L."/>
            <person name="Hyder A.S."/>
            <person name="Ribeiro J.M."/>
            <person name="Arntzen J.W."/>
            <person name="van den Thillart G.E."/>
            <person name="Boetzer M."/>
            <person name="Pirovano W."/>
            <person name="Dirks R.P."/>
            <person name="Spaink H.P."/>
            <person name="Duboule D."/>
            <person name="McGlinn E."/>
            <person name="Kini R.M."/>
            <person name="Richardson M.K."/>
        </authorList>
    </citation>
    <scope>NUCLEOTIDE SEQUENCE</scope>
    <source>
        <tissue evidence="1">Blood</tissue>
    </source>
</reference>
<dbReference type="Proteomes" id="UP000018936">
    <property type="component" value="Unassembled WGS sequence"/>
</dbReference>
<feature type="non-terminal residue" evidence="1">
    <location>
        <position position="1"/>
    </location>
</feature>
<sequence>EKERKRKEKEGRKEI</sequence>
<name>V8N473_OPHHA</name>
<organism evidence="1 2">
    <name type="scientific">Ophiophagus hannah</name>
    <name type="common">King cobra</name>
    <name type="synonym">Naja hannah</name>
    <dbReference type="NCBI Taxonomy" id="8665"/>
    <lineage>
        <taxon>Eukaryota</taxon>
        <taxon>Metazoa</taxon>
        <taxon>Chordata</taxon>
        <taxon>Craniata</taxon>
        <taxon>Vertebrata</taxon>
        <taxon>Euteleostomi</taxon>
        <taxon>Lepidosauria</taxon>
        <taxon>Squamata</taxon>
        <taxon>Bifurcata</taxon>
        <taxon>Unidentata</taxon>
        <taxon>Episquamata</taxon>
        <taxon>Toxicofera</taxon>
        <taxon>Serpentes</taxon>
        <taxon>Colubroidea</taxon>
        <taxon>Elapidae</taxon>
        <taxon>Elapinae</taxon>
        <taxon>Ophiophagus</taxon>
    </lineage>
</organism>
<proteinExistence type="predicted"/>
<accession>V8N473</accession>
<keyword evidence="2" id="KW-1185">Reference proteome</keyword>
<dbReference type="EMBL" id="AZIM01026326">
    <property type="protein sequence ID" value="ETE56357.1"/>
    <property type="molecule type" value="Genomic_DNA"/>
</dbReference>
<gene>
    <name evidence="1" type="ORF">L345_17932</name>
</gene>
<evidence type="ECO:0000313" key="2">
    <source>
        <dbReference type="Proteomes" id="UP000018936"/>
    </source>
</evidence>